<organism evidence="1 2">
    <name type="scientific">Candolleomyces aberdarensis</name>
    <dbReference type="NCBI Taxonomy" id="2316362"/>
    <lineage>
        <taxon>Eukaryota</taxon>
        <taxon>Fungi</taxon>
        <taxon>Dikarya</taxon>
        <taxon>Basidiomycota</taxon>
        <taxon>Agaricomycotina</taxon>
        <taxon>Agaricomycetes</taxon>
        <taxon>Agaricomycetidae</taxon>
        <taxon>Agaricales</taxon>
        <taxon>Agaricineae</taxon>
        <taxon>Psathyrellaceae</taxon>
        <taxon>Candolleomyces</taxon>
    </lineage>
</organism>
<evidence type="ECO:0000313" key="1">
    <source>
        <dbReference type="EMBL" id="RXW16447.1"/>
    </source>
</evidence>
<sequence length="92" mass="10462">MVASRLALSLDTGLPRTPLKHLTLHTPLTFQVPAESTFPDKLREGLEEFRSQVEVSVVSKAWRDDYEVLMSLADADHWDRGFGEFIDKFGEL</sequence>
<dbReference type="EMBL" id="SDEE01000437">
    <property type="protein sequence ID" value="RXW16447.1"/>
    <property type="molecule type" value="Genomic_DNA"/>
</dbReference>
<dbReference type="Proteomes" id="UP000290288">
    <property type="component" value="Unassembled WGS sequence"/>
</dbReference>
<proteinExistence type="predicted"/>
<gene>
    <name evidence="1" type="ORF">EST38_g9408</name>
</gene>
<comment type="caution">
    <text evidence="1">The sequence shown here is derived from an EMBL/GenBank/DDBJ whole genome shotgun (WGS) entry which is preliminary data.</text>
</comment>
<accession>A0A4Q2DA25</accession>
<name>A0A4Q2DA25_9AGAR</name>
<dbReference type="AlphaFoldDB" id="A0A4Q2DA25"/>
<keyword evidence="2" id="KW-1185">Reference proteome</keyword>
<protein>
    <submittedName>
        <fullName evidence="1">Uncharacterized protein</fullName>
    </submittedName>
</protein>
<reference evidence="1 2" key="1">
    <citation type="submission" date="2019-01" db="EMBL/GenBank/DDBJ databases">
        <title>Draft genome sequence of Psathyrella aberdarensis IHI B618.</title>
        <authorList>
            <person name="Buettner E."/>
            <person name="Kellner H."/>
        </authorList>
    </citation>
    <scope>NUCLEOTIDE SEQUENCE [LARGE SCALE GENOMIC DNA]</scope>
    <source>
        <strain evidence="1 2">IHI B618</strain>
    </source>
</reference>
<evidence type="ECO:0000313" key="2">
    <source>
        <dbReference type="Proteomes" id="UP000290288"/>
    </source>
</evidence>